<dbReference type="GO" id="GO:0032436">
    <property type="term" value="P:positive regulation of proteasomal ubiquitin-dependent protein catabolic process"/>
    <property type="evidence" value="ECO:0007669"/>
    <property type="project" value="TreeGrafter"/>
</dbReference>
<evidence type="ECO:0000313" key="11">
    <source>
        <dbReference type="EnsemblMetazoa" id="KAF7490722.1"/>
    </source>
</evidence>
<dbReference type="InterPro" id="IPR017441">
    <property type="entry name" value="Protein_kinase_ATP_BS"/>
</dbReference>
<dbReference type="GO" id="GO:0005524">
    <property type="term" value="F:ATP binding"/>
    <property type="evidence" value="ECO:0007669"/>
    <property type="project" value="UniProtKB-UniRule"/>
</dbReference>
<dbReference type="GO" id="GO:0005829">
    <property type="term" value="C:cytosol"/>
    <property type="evidence" value="ECO:0007669"/>
    <property type="project" value="TreeGrafter"/>
</dbReference>
<comment type="similarity">
    <text evidence="1">Belongs to the protein kinase superfamily. CMGC Ser/Thr protein kinase family. GSK-3 subfamily.</text>
</comment>
<reference evidence="10" key="2">
    <citation type="submission" date="2020-01" db="EMBL/GenBank/DDBJ databases">
        <authorList>
            <person name="Korhonen P.K.K."/>
            <person name="Guangxu M.G."/>
            <person name="Wang T.W."/>
            <person name="Stroehlein A.J.S."/>
            <person name="Young N.D."/>
            <person name="Ang C.-S.A."/>
            <person name="Fernando D.W.F."/>
            <person name="Lu H.L."/>
            <person name="Taylor S.T."/>
            <person name="Ehtesham M.E.M."/>
            <person name="Najaraj S.H.N."/>
            <person name="Harsha G.H.G."/>
            <person name="Madugundu A.M."/>
            <person name="Renuse S.R."/>
            <person name="Holt D.H."/>
            <person name="Pandey A.P."/>
            <person name="Papenfuss A.P."/>
            <person name="Gasser R.B.G."/>
            <person name="Fischer K.F."/>
        </authorList>
    </citation>
    <scope>NUCLEOTIDE SEQUENCE</scope>
    <source>
        <strain evidence="10">SSS_KF_BRIS2020</strain>
    </source>
</reference>
<evidence type="ECO:0000256" key="4">
    <source>
        <dbReference type="ARBA" id="ARBA00022741"/>
    </source>
</evidence>
<dbReference type="PANTHER" id="PTHR24057:SF0">
    <property type="entry name" value="PROTEIN KINASE SHAGGY-RELATED"/>
    <property type="match status" value="1"/>
</dbReference>
<dbReference type="GO" id="GO:0070507">
    <property type="term" value="P:regulation of microtubule cytoskeleton organization"/>
    <property type="evidence" value="ECO:0007669"/>
    <property type="project" value="TreeGrafter"/>
</dbReference>
<keyword evidence="3" id="KW-0808">Transferase</keyword>
<evidence type="ECO:0000313" key="12">
    <source>
        <dbReference type="Proteomes" id="UP000070412"/>
    </source>
</evidence>
<keyword evidence="4 7" id="KW-0547">Nucleotide-binding</keyword>
<evidence type="ECO:0000256" key="2">
    <source>
        <dbReference type="ARBA" id="ARBA00022527"/>
    </source>
</evidence>
<dbReference type="InterPro" id="IPR039192">
    <property type="entry name" value="STKc_GSK3"/>
</dbReference>
<dbReference type="Proteomes" id="UP000070412">
    <property type="component" value="Unassembled WGS sequence"/>
</dbReference>
<dbReference type="GO" id="GO:0005634">
    <property type="term" value="C:nucleus"/>
    <property type="evidence" value="ECO:0007669"/>
    <property type="project" value="TreeGrafter"/>
</dbReference>
<evidence type="ECO:0000256" key="6">
    <source>
        <dbReference type="ARBA" id="ARBA00022840"/>
    </source>
</evidence>
<keyword evidence="2" id="KW-0723">Serine/threonine-protein kinase</keyword>
<dbReference type="PROSITE" id="PS00108">
    <property type="entry name" value="PROTEIN_KINASE_ST"/>
    <property type="match status" value="1"/>
</dbReference>
<dbReference type="Pfam" id="PF00069">
    <property type="entry name" value="Pkinase"/>
    <property type="match status" value="1"/>
</dbReference>
<dbReference type="AlphaFoldDB" id="A0A834VAV8"/>
<evidence type="ECO:0000256" key="3">
    <source>
        <dbReference type="ARBA" id="ARBA00022679"/>
    </source>
</evidence>
<dbReference type="GO" id="GO:0090090">
    <property type="term" value="P:negative regulation of canonical Wnt signaling pathway"/>
    <property type="evidence" value="ECO:0007669"/>
    <property type="project" value="TreeGrafter"/>
</dbReference>
<gene>
    <name evidence="10" type="ORF">SSS_3247</name>
</gene>
<feature type="compositionally biased region" description="Low complexity" evidence="8">
    <location>
        <begin position="506"/>
        <end position="515"/>
    </location>
</feature>
<dbReference type="GO" id="GO:0030154">
    <property type="term" value="P:cell differentiation"/>
    <property type="evidence" value="ECO:0007669"/>
    <property type="project" value="TreeGrafter"/>
</dbReference>
<dbReference type="InterPro" id="IPR050591">
    <property type="entry name" value="GSK-3"/>
</dbReference>
<protein>
    <submittedName>
        <fullName evidence="10">Glycogen synthase kinase-3 beta</fullName>
    </submittedName>
</protein>
<dbReference type="PROSITE" id="PS50011">
    <property type="entry name" value="PROTEIN_KINASE_DOM"/>
    <property type="match status" value="1"/>
</dbReference>
<dbReference type="FunFam" id="3.30.200.20:FF:000009">
    <property type="entry name" value="Glycogen synthase kinase-3 beta"/>
    <property type="match status" value="1"/>
</dbReference>
<dbReference type="CDD" id="cd14137">
    <property type="entry name" value="STKc_GSK3"/>
    <property type="match status" value="1"/>
</dbReference>
<dbReference type="EMBL" id="WVUK01000062">
    <property type="protein sequence ID" value="KAF7490722.1"/>
    <property type="molecule type" value="Genomic_DNA"/>
</dbReference>
<evidence type="ECO:0000259" key="9">
    <source>
        <dbReference type="PROSITE" id="PS50011"/>
    </source>
</evidence>
<dbReference type="GO" id="GO:0007165">
    <property type="term" value="P:signal transduction"/>
    <property type="evidence" value="ECO:0007669"/>
    <property type="project" value="TreeGrafter"/>
</dbReference>
<dbReference type="PROSITE" id="PS00107">
    <property type="entry name" value="PROTEIN_KINASE_ATP"/>
    <property type="match status" value="1"/>
</dbReference>
<dbReference type="SMART" id="SM00220">
    <property type="entry name" value="S_TKc"/>
    <property type="match status" value="1"/>
</dbReference>
<feature type="compositionally biased region" description="Polar residues" evidence="8">
    <location>
        <begin position="533"/>
        <end position="563"/>
    </location>
</feature>
<organism evidence="10">
    <name type="scientific">Sarcoptes scabiei</name>
    <name type="common">Itch mite</name>
    <name type="synonym">Acarus scabiei</name>
    <dbReference type="NCBI Taxonomy" id="52283"/>
    <lineage>
        <taxon>Eukaryota</taxon>
        <taxon>Metazoa</taxon>
        <taxon>Ecdysozoa</taxon>
        <taxon>Arthropoda</taxon>
        <taxon>Chelicerata</taxon>
        <taxon>Arachnida</taxon>
        <taxon>Acari</taxon>
        <taxon>Acariformes</taxon>
        <taxon>Sarcoptiformes</taxon>
        <taxon>Astigmata</taxon>
        <taxon>Psoroptidia</taxon>
        <taxon>Sarcoptoidea</taxon>
        <taxon>Sarcoptidae</taxon>
        <taxon>Sarcoptinae</taxon>
        <taxon>Sarcoptes</taxon>
    </lineage>
</organism>
<dbReference type="Gene3D" id="1.10.510.10">
    <property type="entry name" value="Transferase(Phosphotransferase) domain 1"/>
    <property type="match status" value="1"/>
</dbReference>
<reference evidence="12" key="1">
    <citation type="journal article" date="2020" name="PLoS Negl. Trop. Dis.">
        <title>High-quality nuclear genome for Sarcoptes scabiei-A critical resource for a neglected parasite.</title>
        <authorList>
            <person name="Korhonen P.K."/>
            <person name="Gasser R.B."/>
            <person name="Ma G."/>
            <person name="Wang T."/>
            <person name="Stroehlein A.J."/>
            <person name="Young N.D."/>
            <person name="Ang C.S."/>
            <person name="Fernando D.D."/>
            <person name="Lu H.C."/>
            <person name="Taylor S."/>
            <person name="Reynolds S.L."/>
            <person name="Mofiz E."/>
            <person name="Najaraj S.H."/>
            <person name="Gowda H."/>
            <person name="Madugundu A."/>
            <person name="Renuse S."/>
            <person name="Holt D."/>
            <person name="Pandey A."/>
            <person name="Papenfuss A.T."/>
            <person name="Fischer K."/>
        </authorList>
    </citation>
    <scope>NUCLEOTIDE SEQUENCE [LARGE SCALE GENOMIC DNA]</scope>
</reference>
<reference evidence="11" key="3">
    <citation type="submission" date="2022-06" db="UniProtKB">
        <authorList>
            <consortium name="EnsemblMetazoa"/>
        </authorList>
    </citation>
    <scope>IDENTIFICATION</scope>
</reference>
<keyword evidence="12" id="KW-1185">Reference proteome</keyword>
<dbReference type="OrthoDB" id="272141at2759"/>
<dbReference type="InterPro" id="IPR011009">
    <property type="entry name" value="Kinase-like_dom_sf"/>
</dbReference>
<dbReference type="Gene3D" id="3.30.200.20">
    <property type="entry name" value="Phosphorylase Kinase, domain 1"/>
    <property type="match status" value="1"/>
</dbReference>
<dbReference type="GO" id="GO:0004674">
    <property type="term" value="F:protein serine/threonine kinase activity"/>
    <property type="evidence" value="ECO:0007669"/>
    <property type="project" value="UniProtKB-KW"/>
</dbReference>
<proteinExistence type="inferred from homology"/>
<feature type="compositionally biased region" description="Low complexity" evidence="8">
    <location>
        <begin position="446"/>
        <end position="499"/>
    </location>
</feature>
<keyword evidence="5 10" id="KW-0418">Kinase</keyword>
<evidence type="ECO:0000256" key="8">
    <source>
        <dbReference type="SAM" id="MobiDB-lite"/>
    </source>
</evidence>
<keyword evidence="6 7" id="KW-0067">ATP-binding</keyword>
<dbReference type="InterPro" id="IPR000719">
    <property type="entry name" value="Prot_kinase_dom"/>
</dbReference>
<dbReference type="PANTHER" id="PTHR24057">
    <property type="entry name" value="GLYCOGEN SYNTHASE KINASE-3 ALPHA"/>
    <property type="match status" value="1"/>
</dbReference>
<feature type="binding site" evidence="7">
    <location>
        <position position="114"/>
    </location>
    <ligand>
        <name>ATP</name>
        <dbReference type="ChEBI" id="CHEBI:30616"/>
    </ligand>
</feature>
<feature type="domain" description="Protein kinase" evidence="9">
    <location>
        <begin position="85"/>
        <end position="370"/>
    </location>
</feature>
<dbReference type="EnsemblMetazoa" id="SSS_3247s_mrna">
    <property type="protein sequence ID" value="KAF7490722.1"/>
    <property type="gene ID" value="SSS_3247"/>
</dbReference>
<name>A0A834VAV8_SARSC</name>
<accession>A0A834VAV8</accession>
<evidence type="ECO:0000256" key="5">
    <source>
        <dbReference type="ARBA" id="ARBA00022777"/>
    </source>
</evidence>
<dbReference type="GO" id="GO:0030424">
    <property type="term" value="C:axon"/>
    <property type="evidence" value="ECO:0007669"/>
    <property type="project" value="TreeGrafter"/>
</dbReference>
<sequence>MDANMNEDNQDPNSRMMKFDPTVLVVSHIRTTSRLTSTVTNSSESIINYPIQTIQCSIAKNGVEIKTVQASVGKKNQYYTKDISYTNEKMIGNGSFGVVYQANLLEENEVIAIKRVLQDRRFKNRELSIMISLDHCNIVKLKYFFYTHQNQQKGDIYLNLVLEFIPDTVSKVARYYVRQGTKIPMIMIKLYMYQLFRALAYIHSLGICHRDIKPQNLLVNPINGVLKLCDFGSAKHLVRGEMNVSYICSRYYRAPELIFGATDYTTKIDVWSAGCVFAELLLGYPIFSGESGVDQLVEIIKILGTPSKEQIKRMNRNYTEFKFPKITPHPWEKVFGAFTPTEIIDLISKLLEYTPFLRLDPLKLCTHCFFDELRIPNYRLPNDRELPPLFDFTEQELKIAPELNALLIPQHLHSQYSEYIIDSNSRDLIDSTTDLEHTLAVDEICSSPKSSNAESSRASSTSVGNNNGNNVKNPSQTISIGQSSSPSSSSTTTRFSLSSKQQQPTISSSSSSSISKAMKTDQTEIVSSSTSSAMQVASGNDNLGSISSNSDTVTTSTAKSVPSATVKIEQ</sequence>
<dbReference type="InterPro" id="IPR008271">
    <property type="entry name" value="Ser/Thr_kinase_AS"/>
</dbReference>
<dbReference type="SUPFAM" id="SSF56112">
    <property type="entry name" value="Protein kinase-like (PK-like)"/>
    <property type="match status" value="1"/>
</dbReference>
<dbReference type="FunFam" id="1.10.510.10:FF:000082">
    <property type="entry name" value="Shaggy-related protein kinase kappa"/>
    <property type="match status" value="1"/>
</dbReference>
<evidence type="ECO:0000256" key="1">
    <source>
        <dbReference type="ARBA" id="ARBA00005527"/>
    </source>
</evidence>
<feature type="region of interest" description="Disordered" evidence="8">
    <location>
        <begin position="446"/>
        <end position="570"/>
    </location>
</feature>
<evidence type="ECO:0000313" key="10">
    <source>
        <dbReference type="EMBL" id="KAF7490722.1"/>
    </source>
</evidence>
<evidence type="ECO:0000256" key="7">
    <source>
        <dbReference type="PROSITE-ProRule" id="PRU10141"/>
    </source>
</evidence>